<gene>
    <name evidence="1" type="ORF">E2636_14185</name>
</gene>
<proteinExistence type="predicted"/>
<dbReference type="EMBL" id="CP038015">
    <property type="protein sequence ID" value="QBP42229.1"/>
    <property type="molecule type" value="Genomic_DNA"/>
</dbReference>
<dbReference type="Proteomes" id="UP000294292">
    <property type="component" value="Chromosome"/>
</dbReference>
<reference evidence="1 2" key="1">
    <citation type="submission" date="2019-03" db="EMBL/GenBank/DDBJ databases">
        <title>Complete genome sequence of Paenisporosarcina antarctica CGMCC 1.6503T.</title>
        <authorList>
            <person name="Rong J.-C."/>
            <person name="Chi N.-Y."/>
            <person name="Zhang Q.-F."/>
        </authorList>
    </citation>
    <scope>NUCLEOTIDE SEQUENCE [LARGE SCALE GENOMIC DNA]</scope>
    <source>
        <strain evidence="1 2">CGMCC 1.6503</strain>
    </source>
</reference>
<organism evidence="1 2">
    <name type="scientific">Paenisporosarcina antarctica</name>
    <dbReference type="NCBI Taxonomy" id="417367"/>
    <lineage>
        <taxon>Bacteria</taxon>
        <taxon>Bacillati</taxon>
        <taxon>Bacillota</taxon>
        <taxon>Bacilli</taxon>
        <taxon>Bacillales</taxon>
        <taxon>Caryophanaceae</taxon>
        <taxon>Paenisporosarcina</taxon>
    </lineage>
</organism>
<name>A0A4P7A1D1_9BACL</name>
<accession>A0A4P7A1D1</accession>
<dbReference type="OrthoDB" id="1952168at2"/>
<dbReference type="RefSeq" id="WP_134210783.1">
    <property type="nucleotide sequence ID" value="NZ_CP038015.1"/>
</dbReference>
<evidence type="ECO:0000313" key="1">
    <source>
        <dbReference type="EMBL" id="QBP42229.1"/>
    </source>
</evidence>
<dbReference type="KEGG" id="panc:E2636_14185"/>
<keyword evidence="2" id="KW-1185">Reference proteome</keyword>
<evidence type="ECO:0000313" key="2">
    <source>
        <dbReference type="Proteomes" id="UP000294292"/>
    </source>
</evidence>
<sequence>MTKEENGLHRKWAVQLFNETWDLIEKKERTSDEDSQMLEKAYASLYHWRQIGKKLNLARGYWQVSRVHAILSQGEAAYFYGVAGIELCEAEGFGDFDLAFAYESLARAEKCRGNFESMSKWFERGQTAAENIEKEDDKKYFLSELTSVNRG</sequence>
<dbReference type="AlphaFoldDB" id="A0A4P7A1D1"/>
<protein>
    <submittedName>
        <fullName evidence="1">Uncharacterized protein</fullName>
    </submittedName>
</protein>